<name>A0A437MMM2_9PROT</name>
<evidence type="ECO:0000313" key="2">
    <source>
        <dbReference type="EMBL" id="RVT98904.1"/>
    </source>
</evidence>
<organism evidence="2 3">
    <name type="scientific">Rhodovarius crocodyli</name>
    <dbReference type="NCBI Taxonomy" id="1979269"/>
    <lineage>
        <taxon>Bacteria</taxon>
        <taxon>Pseudomonadati</taxon>
        <taxon>Pseudomonadota</taxon>
        <taxon>Alphaproteobacteria</taxon>
        <taxon>Acetobacterales</taxon>
        <taxon>Roseomonadaceae</taxon>
        <taxon>Rhodovarius</taxon>
    </lineage>
</organism>
<dbReference type="PANTHER" id="PTHR36573:SF1">
    <property type="entry name" value="INTERMEMBRANE PHOSPHOLIPID TRANSPORT SYSTEM BINDING PROTEIN MLAC"/>
    <property type="match status" value="1"/>
</dbReference>
<feature type="signal peptide" evidence="1">
    <location>
        <begin position="1"/>
        <end position="20"/>
    </location>
</feature>
<dbReference type="InterPro" id="IPR017842">
    <property type="entry name" value="Hopanoid_biosyn-assoc_HpnM"/>
</dbReference>
<dbReference type="InterPro" id="IPR008869">
    <property type="entry name" value="MlaC/ttg2D"/>
</dbReference>
<sequence length="199" mass="21525">MFTRRIALAGIPFLAFPALAGPAAAQQGPAALIEGFHTTLLDIMRNAQRLGARGRYDRLAPVMSQVFDLNAMTRIAVGPSWTSFSAADQQALTEAFSRWSIATYAARFDGFAGETFTTQGTQTLPNGDQLVRTTLNRTGNQDPVILSYLVRNSRVVDVYLTGTISELASRRSEFAGLIRDGGAGRLTQELTRRANGLLG</sequence>
<keyword evidence="1" id="KW-0732">Signal</keyword>
<dbReference type="OrthoDB" id="7358716at2"/>
<gene>
    <name evidence="2" type="ORF">EOD42_01980</name>
</gene>
<reference evidence="2 3" key="1">
    <citation type="submission" date="2019-01" db="EMBL/GenBank/DDBJ databases">
        <authorList>
            <person name="Chen W.-M."/>
        </authorList>
    </citation>
    <scope>NUCLEOTIDE SEQUENCE [LARGE SCALE GENOMIC DNA]</scope>
    <source>
        <strain evidence="2 3">CCP-6</strain>
    </source>
</reference>
<dbReference type="Pfam" id="PF05494">
    <property type="entry name" value="MlaC"/>
    <property type="match status" value="1"/>
</dbReference>
<dbReference type="NCBIfam" id="TIGR03481">
    <property type="entry name" value="HpnM"/>
    <property type="match status" value="1"/>
</dbReference>
<keyword evidence="3" id="KW-1185">Reference proteome</keyword>
<feature type="chain" id="PRO_5019272765" evidence="1">
    <location>
        <begin position="21"/>
        <end position="199"/>
    </location>
</feature>
<dbReference type="PANTHER" id="PTHR36573">
    <property type="entry name" value="INTERMEMBRANE PHOSPHOLIPID TRANSPORT SYSTEM BINDING PROTEIN MLAC"/>
    <property type="match status" value="1"/>
</dbReference>
<accession>A0A437MMM2</accession>
<comment type="caution">
    <text evidence="2">The sequence shown here is derived from an EMBL/GenBank/DDBJ whole genome shotgun (WGS) entry which is preliminary data.</text>
</comment>
<evidence type="ECO:0000256" key="1">
    <source>
        <dbReference type="SAM" id="SignalP"/>
    </source>
</evidence>
<dbReference type="RefSeq" id="WP_127785404.1">
    <property type="nucleotide sequence ID" value="NZ_SACL01000001.1"/>
</dbReference>
<dbReference type="Proteomes" id="UP000282957">
    <property type="component" value="Unassembled WGS sequence"/>
</dbReference>
<dbReference type="Gene3D" id="3.10.450.710">
    <property type="entry name" value="Tgt2/MlaC"/>
    <property type="match status" value="1"/>
</dbReference>
<dbReference type="EMBL" id="SACL01000001">
    <property type="protein sequence ID" value="RVT98904.1"/>
    <property type="molecule type" value="Genomic_DNA"/>
</dbReference>
<evidence type="ECO:0000313" key="3">
    <source>
        <dbReference type="Proteomes" id="UP000282957"/>
    </source>
</evidence>
<protein>
    <submittedName>
        <fullName evidence="2">Hopanoid biosynthesis protein HpnM</fullName>
    </submittedName>
</protein>
<dbReference type="AlphaFoldDB" id="A0A437MMM2"/>
<dbReference type="InterPro" id="IPR042245">
    <property type="entry name" value="Tgt2/MlaC_sf"/>
</dbReference>
<proteinExistence type="predicted"/>